<dbReference type="RefSeq" id="WP_130646738.1">
    <property type="nucleotide sequence ID" value="NZ_PGCL01000002.1"/>
</dbReference>
<dbReference type="Proteomes" id="UP000292580">
    <property type="component" value="Unassembled WGS sequence"/>
</dbReference>
<evidence type="ECO:0000259" key="3">
    <source>
        <dbReference type="Pfam" id="PF09394"/>
    </source>
</evidence>
<dbReference type="Gene3D" id="2.60.40.2020">
    <property type="match status" value="1"/>
</dbReference>
<dbReference type="PROSITE" id="PS51257">
    <property type="entry name" value="PROKAR_LIPOPROTEIN"/>
    <property type="match status" value="1"/>
</dbReference>
<proteinExistence type="predicted"/>
<dbReference type="Pfam" id="PF09394">
    <property type="entry name" value="Inhibitor_I42"/>
    <property type="match status" value="1"/>
</dbReference>
<accession>A0A483CYS8</accession>
<keyword evidence="5" id="KW-1185">Reference proteome</keyword>
<dbReference type="EMBL" id="PGCL01000002">
    <property type="protein sequence ID" value="TAJ44926.1"/>
    <property type="molecule type" value="Genomic_DNA"/>
</dbReference>
<dbReference type="AlphaFoldDB" id="A0A483CYS8"/>
<keyword evidence="2" id="KW-0789">Thiol protease inhibitor</keyword>
<evidence type="ECO:0000256" key="1">
    <source>
        <dbReference type="ARBA" id="ARBA00022690"/>
    </source>
</evidence>
<evidence type="ECO:0000256" key="2">
    <source>
        <dbReference type="ARBA" id="ARBA00022704"/>
    </source>
</evidence>
<dbReference type="SUPFAM" id="SSF141066">
    <property type="entry name" value="ICP-like"/>
    <property type="match status" value="1"/>
</dbReference>
<name>A0A483CYS8_9EURY</name>
<evidence type="ECO:0000313" key="4">
    <source>
        <dbReference type="EMBL" id="TAJ44926.1"/>
    </source>
</evidence>
<keyword evidence="1" id="KW-0646">Protease inhibitor</keyword>
<dbReference type="InterPro" id="IPR036331">
    <property type="entry name" value="Chagasin-like_sf"/>
</dbReference>
<reference evidence="4 5" key="1">
    <citation type="submission" date="2017-11" db="EMBL/GenBank/DDBJ databases">
        <title>Isolation and Characterization of Methanofollis Species from Methane Seep Offshore SW Taiwan.</title>
        <authorList>
            <person name="Teng N.-H."/>
            <person name="Lai M.-C."/>
            <person name="Chen S.-C."/>
        </authorList>
    </citation>
    <scope>NUCLEOTIDE SEQUENCE [LARGE SCALE GENOMIC DNA]</scope>
    <source>
        <strain evidence="4 5">FWC-SCC2</strain>
    </source>
</reference>
<dbReference type="OrthoDB" id="112105at2157"/>
<comment type="caution">
    <text evidence="4">The sequence shown here is derived from an EMBL/GenBank/DDBJ whole genome shotgun (WGS) entry which is preliminary data.</text>
</comment>
<protein>
    <recommendedName>
        <fullName evidence="3">Proteinase inhibitor I42 chagasin domain-containing protein</fullName>
    </recommendedName>
</protein>
<evidence type="ECO:0000313" key="5">
    <source>
        <dbReference type="Proteomes" id="UP000292580"/>
    </source>
</evidence>
<organism evidence="4 5">
    <name type="scientific">Methanofollis fontis</name>
    <dbReference type="NCBI Taxonomy" id="2052832"/>
    <lineage>
        <taxon>Archaea</taxon>
        <taxon>Methanobacteriati</taxon>
        <taxon>Methanobacteriota</taxon>
        <taxon>Stenosarchaea group</taxon>
        <taxon>Methanomicrobia</taxon>
        <taxon>Methanomicrobiales</taxon>
        <taxon>Methanomicrobiaceae</taxon>
        <taxon>Methanofollis</taxon>
    </lineage>
</organism>
<gene>
    <name evidence="4" type="ORF">CUJ86_06505</name>
</gene>
<dbReference type="GO" id="GO:0004869">
    <property type="term" value="F:cysteine-type endopeptidase inhibitor activity"/>
    <property type="evidence" value="ECO:0007669"/>
    <property type="project" value="UniProtKB-KW"/>
</dbReference>
<feature type="domain" description="Proteinase inhibitor I42 chagasin" evidence="3">
    <location>
        <begin position="38"/>
        <end position="112"/>
    </location>
</feature>
<dbReference type="InterPro" id="IPR018990">
    <property type="entry name" value="Prot_inh_I42_chagasin"/>
</dbReference>
<sequence length="118" mass="12866">MKAWICLFLMAAAITAGCTGAPESVTVGVEENGTEVAVALGGQVTIRLPEDPSTGDEWQTDLSDGLVVVDERRTPGWREWTVEAFEPGTHRFSAYLTGRFDPPSSAEEWYTISLRFVG</sequence>